<accession>A0A6M3XRL1</accession>
<organism evidence="2">
    <name type="scientific">viral metagenome</name>
    <dbReference type="NCBI Taxonomy" id="1070528"/>
    <lineage>
        <taxon>unclassified sequences</taxon>
        <taxon>metagenomes</taxon>
        <taxon>organismal metagenomes</taxon>
    </lineage>
</organism>
<dbReference type="AlphaFoldDB" id="A0A6M3XRL1"/>
<reference evidence="2" key="1">
    <citation type="submission" date="2020-03" db="EMBL/GenBank/DDBJ databases">
        <title>The deep terrestrial virosphere.</title>
        <authorList>
            <person name="Holmfeldt K."/>
            <person name="Nilsson E."/>
            <person name="Simone D."/>
            <person name="Lopez-Fernandez M."/>
            <person name="Wu X."/>
            <person name="de Brujin I."/>
            <person name="Lundin D."/>
            <person name="Andersson A."/>
            <person name="Bertilsson S."/>
            <person name="Dopson M."/>
        </authorList>
    </citation>
    <scope>NUCLEOTIDE SEQUENCE</scope>
    <source>
        <strain evidence="2">TM448B01452</strain>
    </source>
</reference>
<feature type="region of interest" description="Disordered" evidence="1">
    <location>
        <begin position="115"/>
        <end position="135"/>
    </location>
</feature>
<name>A0A6M3XRL1_9ZZZZ</name>
<sequence>MEFDFLIDGEFLIEADGIQHTRKDSLLYDPYLAQCDEIKNVWCAKSGIKLVRIKYRPVITEKYVLKHLIESQANHNVAGNGKREGSKNCLDMDNQQPSRENVLQLVSRKVQRLTGEDTQTNKPDTNARRINNAMI</sequence>
<protein>
    <recommendedName>
        <fullName evidence="3">DUF559 domain-containing protein</fullName>
    </recommendedName>
</protein>
<proteinExistence type="predicted"/>
<evidence type="ECO:0000256" key="1">
    <source>
        <dbReference type="SAM" id="MobiDB-lite"/>
    </source>
</evidence>
<evidence type="ECO:0000313" key="2">
    <source>
        <dbReference type="EMBL" id="QJH98975.1"/>
    </source>
</evidence>
<dbReference type="Gene3D" id="3.40.960.10">
    <property type="entry name" value="VSR Endonuclease"/>
    <property type="match status" value="1"/>
</dbReference>
<dbReference type="EMBL" id="MT144761">
    <property type="protein sequence ID" value="QJH98975.1"/>
    <property type="molecule type" value="Genomic_DNA"/>
</dbReference>
<gene>
    <name evidence="2" type="ORF">TM448B01452_0012</name>
</gene>
<evidence type="ECO:0008006" key="3">
    <source>
        <dbReference type="Google" id="ProtNLM"/>
    </source>
</evidence>